<comment type="caution">
    <text evidence="4">The sequence shown here is derived from an EMBL/GenBank/DDBJ whole genome shotgun (WGS) entry which is preliminary data.</text>
</comment>
<organism evidence="4 5">
    <name type="scientific">Viridibacillus soli</name>
    <dbReference type="NCBI Taxonomy" id="2798301"/>
    <lineage>
        <taxon>Bacteria</taxon>
        <taxon>Bacillati</taxon>
        <taxon>Bacillota</taxon>
        <taxon>Bacilli</taxon>
        <taxon>Bacillales</taxon>
        <taxon>Caryophanaceae</taxon>
        <taxon>Viridibacillus</taxon>
    </lineage>
</organism>
<feature type="domain" description="Solute-binding protein family 5" evidence="2">
    <location>
        <begin position="171"/>
        <end position="313"/>
    </location>
</feature>
<name>A0ABS1H405_9BACL</name>
<keyword evidence="1" id="KW-0238">DNA-binding</keyword>
<proteinExistence type="predicted"/>
<dbReference type="InterPro" id="IPR000914">
    <property type="entry name" value="SBP_5_dom"/>
</dbReference>
<protein>
    <submittedName>
        <fullName evidence="4">SgrR family transcriptional regulator</fullName>
    </submittedName>
</protein>
<dbReference type="InterPro" id="IPR039424">
    <property type="entry name" value="SBP_5"/>
</dbReference>
<dbReference type="PANTHER" id="PTHR30290">
    <property type="entry name" value="PERIPLASMIC BINDING COMPONENT OF ABC TRANSPORTER"/>
    <property type="match status" value="1"/>
</dbReference>
<dbReference type="PANTHER" id="PTHR30290:SF72">
    <property type="entry name" value="HTH-TYPE TRANSCRIPTIONAL REGULATOR SGRR"/>
    <property type="match status" value="1"/>
</dbReference>
<reference evidence="4 5" key="1">
    <citation type="submission" date="2020-12" db="EMBL/GenBank/DDBJ databases">
        <title>YIM B01967 draft genome.</title>
        <authorList>
            <person name="Yan X."/>
        </authorList>
    </citation>
    <scope>NUCLEOTIDE SEQUENCE [LARGE SCALE GENOMIC DNA]</scope>
    <source>
        <strain evidence="4 5">YIM B01967</strain>
    </source>
</reference>
<dbReference type="SUPFAM" id="SSF53850">
    <property type="entry name" value="Periplasmic binding protein-like II"/>
    <property type="match status" value="1"/>
</dbReference>
<dbReference type="Pfam" id="PF00496">
    <property type="entry name" value="SBP_bac_5"/>
    <property type="match status" value="1"/>
</dbReference>
<dbReference type="RefSeq" id="WP_200748132.1">
    <property type="nucleotide sequence ID" value="NZ_JAEOAH010000004.1"/>
</dbReference>
<dbReference type="InterPro" id="IPR025370">
    <property type="entry name" value="SgrR_HTH_N"/>
</dbReference>
<dbReference type="EMBL" id="JAEOAH010000004">
    <property type="protein sequence ID" value="MBK3494154.1"/>
    <property type="molecule type" value="Genomic_DNA"/>
</dbReference>
<feature type="domain" description="Transcriptional regulator SgrR N-terminal HTH" evidence="3">
    <location>
        <begin position="15"/>
        <end position="102"/>
    </location>
</feature>
<dbReference type="Pfam" id="PF12793">
    <property type="entry name" value="SgrR_N"/>
    <property type="match status" value="1"/>
</dbReference>
<evidence type="ECO:0000259" key="3">
    <source>
        <dbReference type="Pfam" id="PF12793"/>
    </source>
</evidence>
<evidence type="ECO:0000259" key="2">
    <source>
        <dbReference type="Pfam" id="PF00496"/>
    </source>
</evidence>
<sequence>MSTFFSQHKQLYYLLHLYQLYQKQQPWNHHQLAEQLELSTKQFSRYLKRFKAQGYFHYTPGNGRSNTSQIHWNKNIHEVLLNALKRAIQQLPIEEVNALFEDDFLISTFKSELAIHYFKQFSSPSNPNETLLIPIHKPVHTIHPHQAKDIYSMQLIYNVYDRLVSIEHHETVPGLAHRWETKVGGTRFYLRKLIYLHNGVILTAEHVKTCVAPLLNRNSWRFIHDIVVESETVIWLMHDVSETYLLHLLSTLEASIFVEGEKLTGSGPYEIVSFSDEQIRLQAFPHYFGYTAFIENIELKLVPSSIQRILTMDNQPPSDIKVLSYPNGDCMLLFNPNRPYFSAKQHRQLFKQQYHSYLRGVADALPNAIAPLHEEPFHLNIGISKNKVVLNARLKEVFEHLAIPYKLTQLTLNDYIEMDSIEAYDAIIYTNVSFEQSPFHQLRDLLDEYSFFSHFHQHNGLFQMIEQSMMVNDSPKWQNDFDTLSQFLQHEVYALPLFTHIEQLPYSHALQNLYTLDYSLIPFAQIWYNEK</sequence>
<evidence type="ECO:0000313" key="4">
    <source>
        <dbReference type="EMBL" id="MBK3494154.1"/>
    </source>
</evidence>
<dbReference type="Gene3D" id="3.40.190.10">
    <property type="entry name" value="Periplasmic binding protein-like II"/>
    <property type="match status" value="1"/>
</dbReference>
<keyword evidence="5" id="KW-1185">Reference proteome</keyword>
<gene>
    <name evidence="4" type="ORF">JFL43_04625</name>
</gene>
<dbReference type="Proteomes" id="UP000618943">
    <property type="component" value="Unassembled WGS sequence"/>
</dbReference>
<accession>A0ABS1H405</accession>
<evidence type="ECO:0000313" key="5">
    <source>
        <dbReference type="Proteomes" id="UP000618943"/>
    </source>
</evidence>
<evidence type="ECO:0000256" key="1">
    <source>
        <dbReference type="ARBA" id="ARBA00023125"/>
    </source>
</evidence>